<sequence>MADINISELPLISLATNDDVFIINDANATTSQITWSQLQNSIQQLTGQVTFSQGTATEPSITFTGDLNLGIFSPGLDTLGFSTNGAERMRIDPSGNVAIGLSAPSNFNAAANNLVVGNTASSDNGITVVASTADTGNLYFADGTGAGSEDAGQITYDHSDNHLHFSTAASERMRINAIGNVGIGTSAIKSNLHVRGGDSGVTTTPSNQSGIIIESGAAESGALQFFNAPGTNAYINFGDSGALDAGYIRYDHSDNSLRVQTLGAEKVHLTSAGDVAIGTGAPNATVLDVNKQATGGTSYTGIKSASEIQSDVTLDYRYFRSTASTQDATFNLTNLYHFSATQGTIGGTASIDNQYGFAVDSGMSGGTNNYGFYSGLNQAANTYGFYAAGTADHYFNGDNFIIANGGTEVARAVDTLFKVSEGLVFTPGTTASRPTAEAGLMRFNTDVASWEGYDGFSWGAIGGGATVTPTPPSNANEGDIWFDNDEGRTYIYYNDGDSNQWVEMNPSLNGGVANGAISTPQLADGAVTDVKILDLNVTNSKLATNSVSTTKIVDGSVTPAKLDRAYLEDAPTDGNSYVRRSGTWEPSISGASANSTFPTATAIGQQHYNTNDGRLYIVIEDAGSNLIWVDASPDSENALVFSGVNPPNSPENGNLWWDSELGRLFVYYVDDNGDGQWVEASPQVTGFTYDEGTDTWETGSNLGVDGELLIGTDNTTDNLRLNAKMAIVNSGSGSTSHTGLMMTNYSSSSGVAPFLDFNKSRSDTDGGKTAVQAEDSLGFIVFRGTDGDEFHQAASIEAYVDGTTGNNDLPGRLVFKTTADGASSPTERWRINAMGVLESTGANQASWNIICSRPSGPNQGHIRFFNGSSEVGFIATSTTATTYSTSSDYRLKENVAPFTGGIARLQQLKPCRFNFIADPSAVVDGFIAHEAQAVVPEAVTGEKDAVDDKGNPVYQGIDQSKLVPLLTAALQEAVAKIETLEARLNTLEEGLN</sequence>
<dbReference type="RefSeq" id="YP_010670584.1">
    <property type="nucleotide sequence ID" value="NC_070965.1"/>
</dbReference>
<dbReference type="GO" id="GO:0098015">
    <property type="term" value="C:virus tail"/>
    <property type="evidence" value="ECO:0007669"/>
    <property type="project" value="UniProtKB-KW"/>
</dbReference>
<evidence type="ECO:0000313" key="5">
    <source>
        <dbReference type="Proteomes" id="UP000501900"/>
    </source>
</evidence>
<reference evidence="4 5" key="1">
    <citation type="submission" date="2020-03" db="EMBL/GenBank/DDBJ databases">
        <title>The Isolation and Genome Sequence of a Novel Cyanophage S-H34 from the Huanghai Sea, China.</title>
        <authorList>
            <person name="Jiang T."/>
        </authorList>
    </citation>
    <scope>NUCLEOTIDE SEQUENCE [LARGE SCALE GENOMIC DNA]</scope>
</reference>
<name>A0A6G8R689_9CAUD</name>
<evidence type="ECO:0000256" key="2">
    <source>
        <dbReference type="ARBA" id="ARBA00022732"/>
    </source>
</evidence>
<evidence type="ECO:0000259" key="3">
    <source>
        <dbReference type="PROSITE" id="PS51688"/>
    </source>
</evidence>
<dbReference type="Proteomes" id="UP000501900">
    <property type="component" value="Genome"/>
</dbReference>
<dbReference type="GeneID" id="77946794"/>
<evidence type="ECO:0000313" key="4">
    <source>
        <dbReference type="EMBL" id="QIN96917.1"/>
    </source>
</evidence>
<accession>A0A6G8R689</accession>
<feature type="domain" description="Peptidase S74" evidence="3">
    <location>
        <begin position="887"/>
        <end position="984"/>
    </location>
</feature>
<comment type="subcellular location">
    <subcellularLocation>
        <location evidence="1">Virion</location>
    </subcellularLocation>
</comment>
<keyword evidence="5" id="KW-1185">Reference proteome</keyword>
<keyword evidence="2" id="KW-1227">Viral tail protein</keyword>
<dbReference type="KEGG" id="vg:77946794"/>
<dbReference type="InterPro" id="IPR030392">
    <property type="entry name" value="S74_ICA"/>
</dbReference>
<dbReference type="Pfam" id="PF13884">
    <property type="entry name" value="Peptidase_S74"/>
    <property type="match status" value="1"/>
</dbReference>
<proteinExistence type="predicted"/>
<dbReference type="PROSITE" id="PS51688">
    <property type="entry name" value="ICA"/>
    <property type="match status" value="1"/>
</dbReference>
<dbReference type="Gene3D" id="1.20.5.320">
    <property type="entry name" value="6-Phosphogluconate Dehydrogenase, domain 3"/>
    <property type="match status" value="1"/>
</dbReference>
<protein>
    <recommendedName>
        <fullName evidence="3">Peptidase S74 domain-containing protein</fullName>
    </recommendedName>
</protein>
<organism evidence="4 5">
    <name type="scientific">Synechococcus phage S-H34</name>
    <dbReference type="NCBI Taxonomy" id="2718942"/>
    <lineage>
        <taxon>Viruses</taxon>
        <taxon>Duplodnaviria</taxon>
        <taxon>Heunggongvirae</taxon>
        <taxon>Uroviricota</taxon>
        <taxon>Caudoviricetes</taxon>
        <taxon>Pantevenvirales</taxon>
        <taxon>Kyanoviridae</taxon>
        <taxon>Makaravirus</taxon>
        <taxon>Makaravirus thirtyfour</taxon>
    </lineage>
</organism>
<keyword evidence="2" id="KW-0946">Virion</keyword>
<evidence type="ECO:0000256" key="1">
    <source>
        <dbReference type="ARBA" id="ARBA00004328"/>
    </source>
</evidence>
<dbReference type="EMBL" id="MT162467">
    <property type="protein sequence ID" value="QIN96917.1"/>
    <property type="molecule type" value="Genomic_DNA"/>
</dbReference>